<accession>F4PM80</accession>
<feature type="compositionally biased region" description="Low complexity" evidence="1">
    <location>
        <begin position="2134"/>
        <end position="2162"/>
    </location>
</feature>
<dbReference type="GO" id="GO:0005737">
    <property type="term" value="C:cytoplasm"/>
    <property type="evidence" value="ECO:0007669"/>
    <property type="project" value="TreeGrafter"/>
</dbReference>
<gene>
    <name evidence="3" type="ORF">DFA_05713</name>
</gene>
<name>F4PM80_CACFS</name>
<organism evidence="3 4">
    <name type="scientific">Cavenderia fasciculata</name>
    <name type="common">Slime mold</name>
    <name type="synonym">Dictyostelium fasciculatum</name>
    <dbReference type="NCBI Taxonomy" id="261658"/>
    <lineage>
        <taxon>Eukaryota</taxon>
        <taxon>Amoebozoa</taxon>
        <taxon>Evosea</taxon>
        <taxon>Eumycetozoa</taxon>
        <taxon>Dictyostelia</taxon>
        <taxon>Acytosteliales</taxon>
        <taxon>Cavenderiaceae</taxon>
        <taxon>Cavenderia</taxon>
    </lineage>
</organism>
<sequence>MINNNLFDVSRFVIDCWIIDSQTMNPLISSNSPISTLISASSQLESLPLLIRRLPIALLSNLQAAAISDNVVTTLFACIKQLELDDEKKNKLAITYVPTGTSLFSGKDYDYHSSNDSNGLESTIDIIKSATTSSSSSSLSSSTSSLLSSTSYQELELPKQISSLVDIDRSSLQWIRVQPSDSVCSTVSLYSTENELLHSLPALLAFTNHSNNLNIVTIFKKSTTTSTSPTSSLNQQQENIKKLGSPLCIIYNNQLQQHQQSIVGKEERIVNQINNNNQLIINSISFDINQLLSIFKIDTNESKNIEIIENDKKIILLIEDSIVGVIGVKQLDCNSIVLYAERKFTISKYQKLVPEQRLIKMVDKWIFTLDKENSIISIFSVSGRQRALINLKDYLIQNNNNIDLNDIKFNDFSISSDKSTLVIKDENDRIYMIMLDYYFQTTSQPIFSSSHMVEFKDKSTTNQEEEEQEEEEEEEEEEKDQEESSESLSDSEDSIISSDLDDSSDDDLFLMHWFETKGSGRLLKDTQKEFDSVISWLPNRSINYPTNGFKVNKNQTKTMSRENSFNSMIRSSSFADLLQQQQQQQFNNEDGQLQQQQQQLNQSQSIQSSTSLFNYKSNREDQLKLWGTTIDYQIEKRLDILSSNFLITPRVIIYQRSLKEKSEIYLFDRNDPVKKQFYHSIPEKITRVFYGKDQNLFYLCSSGLNILLVDQNQQQLLNNLIMFEGSNSANHLCDLNGWNKRDLKIHALHLGLKYRQLEVVEPALKSLDHDQQLAGSRLLVHTILENTAVSSNANVHNESFTTELLHIGMNFIGLIIKDRASKLDDQKNQGGISTFNWTETLTTPLLPATAVNASSTPNTNILLSILSPSQQPTLLALQDENSKNSPIHDLLHFTTILEAFRMFQWQQQVDKSQDNLYQQQYQQQQQQQTVQLYDSVNDQITDLEIGNLFFKDVKDRWSKMEELQIIKESLNNNTITTALSFINWKREKNKQQEITNNQQDDEDDDIISLKGKMFTLEDFKRIAVCFIYQTISQEEMDMTIKLLNNLGLSVIENLKQITLTTSRRNIRKLGLDTLGQSGGNRFYDRDLIEFSNLLERLYPNPSYFREYSKLSFKWRPMMETRQPLLFNQLLNYQNNNNILIEEERLKSTCQEVDDLLAKTQDLYGFQILNHNINNSNNATLNIYNSGLLGSMPTVGNNNNLLNNINNSNNNDRIIINPPNIQQQMVNDHHSMSYDGYSHFTLEWLKKWSNITRERILLEKNHQLNERDVVAQFLYFASHVKIEPLLQLIDHLEGDQLQQIIKVLKQMIKLLPNFLREIILSRFLIRHHIVLVECESSGLFYLESKHQDKENNLRILYRLATTNQLFNRDLRGDIMVKFHPFFIQFCIENNLTLLLSSYLEFYDLEKNQKNRSEQDRLLKLPLPIQLLFLLRSHRIEDLVESNLINNSMVLGKNLGLVRDLDQFTLMINHSIDQNRPLLALSSILYSPIQFKNLNHLNQRLFNQLEIDYPFLKTSLSPKNPNNNNNMNRRDIISNQNDISLFELINNNSLFNIQNLLNNSKLELLSNQSFREGYIDKIDIFYYLDHGRPFTAFKVFNQQKQKQKDLGEYSNILIGWLIRQFIISQKLQNQKTIVASLEFLDLLGLSRFSTILRCDLNILQQLQSSNELIELFLSIYQYPSSMINNNFNSIAIQKIIQLFFETLSMDEPLIVGETLQWQLLSKFCDAHGVEKQTKHLEYLAFKNNWIRFIFEIQSQSFELQQVEKIIQLFGNDDIRNHLIIIFQQIQKTRDNNELKSQDDSIFNYLIESIDSNSGKEYLLNQSINDNRPLLSILANSIDSNENISTIQCFIIWLNREINNINNNNNNNDYSIENIIILQGFKIFYPNCILFNFLTFILQFQQYRFEESEQSLLLFIRDLENDQIQSNFPIEKSLVKKQSIHICEKILDVLSIYEREHFLEILSRSNLDENFSTLFSTFSLLKRNQQQQSFEFNVNPKLIVEQLLTKSMFEEARQYSMENHLDKDVVTIAEVESLVNHYKQGCLWEIEQERINLWKKCQHYFTLYQTEPQVAGNFYYSHAIKLFNSNEKVYLLSLTIEWFEKMNIQNDQEFKLLLEDLKKQILLISVGLSLENDKKQNSSNNNNNNGNLLYSNSNSNSNSVSPLSSPFKPPNGTSTLNYSTNNYFRSPSSSLSSSPTESFNFNNFSSPFKPRNINNINNNNNNNREESIIENNYLSSHPLNNLKEEKDNNFSNPKGLDNVLAKLLNNGNYSQAMEISKQFNFKSIDYEIIFFMLSVASKKIAPLPTFIPSNILTIVQQNFNGIKWLNELQQQQQQQQLSMSQNLSDNSLILNLLDILCSCCQTTTSAAKTIITKFNVCQTLFMDFNDPQLDNHYDILNLLLLSGGKDSFRLVKQFIILNHLNFSIVNQQLVDLFLKSLNQNNNQSNWSLSSSSNSNSFDSKIDINWTSEEFHEYIRLGKDPFTFGMKLLESLDIDVEKYQSTNSPIISGENSSSSSSSSDAISVEIFIRAHFCFVIGCSVDGTIMVLNIVKSRIQYYASKGEYKLLVRLVTGMQSYNELQGILDILLQHDQFELLLRKKIHQHEDHNGLKLALHSYLLKKQPLYQEKLEMLFLRFKMYREIAASHEHKAKQLLESLNIPPSKELSKPSSPIAQQYIKDLLNIMREFMDASDNYAKERSNKTSQVCVSMGILVAAQIKNLDIRILNLKQSDARLLMQSRGNFRDGLIIANAYNLNNYTEWLNVIFNQFLVLANFNYLSDYLNNFSSNINLYHDLIKKYKSNSPENQILIKSVKVLNVKHLLNHFVLDRTMRYELAMICQFDDIVQSNKSLVK</sequence>
<dbReference type="EMBL" id="GL883008">
    <property type="protein sequence ID" value="EGG23580.1"/>
    <property type="molecule type" value="Genomic_DNA"/>
</dbReference>
<dbReference type="InterPro" id="IPR028107">
    <property type="entry name" value="Spatacsin_C_dom"/>
</dbReference>
<dbReference type="GeneID" id="14875656"/>
<dbReference type="InterPro" id="IPR028103">
    <property type="entry name" value="Spatacsin"/>
</dbReference>
<proteinExistence type="predicted"/>
<feature type="compositionally biased region" description="Polar residues" evidence="1">
    <location>
        <begin position="2168"/>
        <end position="2177"/>
    </location>
</feature>
<dbReference type="PANTHER" id="PTHR13650">
    <property type="entry name" value="SPATACSIN"/>
    <property type="match status" value="1"/>
</dbReference>
<dbReference type="RefSeq" id="XP_004361431.1">
    <property type="nucleotide sequence ID" value="XM_004361374.1"/>
</dbReference>
<feature type="region of interest" description="Disordered" evidence="1">
    <location>
        <begin position="2130"/>
        <end position="2177"/>
    </location>
</feature>
<dbReference type="OrthoDB" id="2018754at2759"/>
<feature type="region of interest" description="Disordered" evidence="1">
    <location>
        <begin position="453"/>
        <end position="501"/>
    </location>
</feature>
<dbReference type="Proteomes" id="UP000007797">
    <property type="component" value="Unassembled WGS sequence"/>
</dbReference>
<reference evidence="4" key="1">
    <citation type="journal article" date="2011" name="Genome Res.">
        <title>Phylogeny-wide analysis of social amoeba genomes highlights ancient origins for complex intercellular communication.</title>
        <authorList>
            <person name="Heidel A.J."/>
            <person name="Lawal H.M."/>
            <person name="Felder M."/>
            <person name="Schilde C."/>
            <person name="Helps N.R."/>
            <person name="Tunggal B."/>
            <person name="Rivero F."/>
            <person name="John U."/>
            <person name="Schleicher M."/>
            <person name="Eichinger L."/>
            <person name="Platzer M."/>
            <person name="Noegel A.A."/>
            <person name="Schaap P."/>
            <person name="Gloeckner G."/>
        </authorList>
    </citation>
    <scope>NUCLEOTIDE SEQUENCE [LARGE SCALE GENOMIC DNA]</scope>
    <source>
        <strain evidence="4">SH3</strain>
    </source>
</reference>
<evidence type="ECO:0000313" key="4">
    <source>
        <dbReference type="Proteomes" id="UP000007797"/>
    </source>
</evidence>
<evidence type="ECO:0000259" key="2">
    <source>
        <dbReference type="Pfam" id="PF14649"/>
    </source>
</evidence>
<feature type="domain" description="Spatacsin C-terminal" evidence="2">
    <location>
        <begin position="2480"/>
        <end position="2794"/>
    </location>
</feature>
<dbReference type="KEGG" id="dfa:DFA_05713"/>
<dbReference type="PANTHER" id="PTHR13650:SF0">
    <property type="entry name" value="SPATACSIN"/>
    <property type="match status" value="1"/>
</dbReference>
<evidence type="ECO:0000256" key="1">
    <source>
        <dbReference type="SAM" id="MobiDB-lite"/>
    </source>
</evidence>
<keyword evidence="4" id="KW-1185">Reference proteome</keyword>
<dbReference type="STRING" id="1054147.F4PM80"/>
<feature type="compositionally biased region" description="Acidic residues" evidence="1">
    <location>
        <begin position="463"/>
        <end position="501"/>
    </location>
</feature>
<dbReference type="Pfam" id="PF14649">
    <property type="entry name" value="Spatacsin_C"/>
    <property type="match status" value="1"/>
</dbReference>
<evidence type="ECO:0000313" key="3">
    <source>
        <dbReference type="EMBL" id="EGG23580.1"/>
    </source>
</evidence>
<dbReference type="OMA" id="KIHQHED"/>
<protein>
    <recommendedName>
        <fullName evidence="2">Spatacsin C-terminal domain-containing protein</fullName>
    </recommendedName>
</protein>